<dbReference type="InterPro" id="IPR010918">
    <property type="entry name" value="PurM-like_C_dom"/>
</dbReference>
<keyword evidence="4 11" id="KW-0436">Ligase</keyword>
<evidence type="ECO:0000256" key="9">
    <source>
        <dbReference type="ARBA" id="ARBA00049057"/>
    </source>
</evidence>
<dbReference type="GO" id="GO:0046084">
    <property type="term" value="P:adenine biosynthetic process"/>
    <property type="evidence" value="ECO:0007669"/>
    <property type="project" value="TreeGrafter"/>
</dbReference>
<evidence type="ECO:0000256" key="6">
    <source>
        <dbReference type="ARBA" id="ARBA00022840"/>
    </source>
</evidence>
<dbReference type="InterPro" id="IPR036676">
    <property type="entry name" value="PurM-like_C_sf"/>
</dbReference>
<dbReference type="Proteomes" id="UP000886069">
    <property type="component" value="Unassembled WGS sequence"/>
</dbReference>
<evidence type="ECO:0000256" key="2">
    <source>
        <dbReference type="ARBA" id="ARBA00010280"/>
    </source>
</evidence>
<feature type="domain" description="PurM-like C-terminal" evidence="10">
    <location>
        <begin position="1"/>
        <end position="98"/>
    </location>
</feature>
<dbReference type="GO" id="GO:0006189">
    <property type="term" value="P:'de novo' IMP biosynthetic process"/>
    <property type="evidence" value="ECO:0007669"/>
    <property type="project" value="UniProtKB-UniPathway"/>
</dbReference>
<feature type="non-terminal residue" evidence="11">
    <location>
        <position position="1"/>
    </location>
</feature>
<dbReference type="PANTHER" id="PTHR10520:SF12">
    <property type="entry name" value="TRIFUNCTIONAL PURINE BIOSYNTHETIC PROTEIN ADENOSINE-3"/>
    <property type="match status" value="1"/>
</dbReference>
<evidence type="ECO:0000313" key="11">
    <source>
        <dbReference type="EMBL" id="HER43710.1"/>
    </source>
</evidence>
<comment type="similarity">
    <text evidence="2">Belongs to the AIR synthase family.</text>
</comment>
<accession>A0A7V2AUW7</accession>
<dbReference type="Pfam" id="PF02769">
    <property type="entry name" value="AIRS_C"/>
    <property type="match status" value="1"/>
</dbReference>
<evidence type="ECO:0000256" key="4">
    <source>
        <dbReference type="ARBA" id="ARBA00022598"/>
    </source>
</evidence>
<dbReference type="EMBL" id="DSEC01000321">
    <property type="protein sequence ID" value="HER43710.1"/>
    <property type="molecule type" value="Genomic_DNA"/>
</dbReference>
<comment type="pathway">
    <text evidence="1">Purine metabolism; IMP biosynthesis via de novo pathway; 5-amino-1-(5-phospho-D-ribosyl)imidazole from N(2)-formyl-N(1)-(5-phospho-D-ribosyl)glycinamide: step 2/2.</text>
</comment>
<dbReference type="PANTHER" id="PTHR10520">
    <property type="entry name" value="TRIFUNCTIONAL PURINE BIOSYNTHETIC PROTEIN ADENOSINE-3-RELATED"/>
    <property type="match status" value="1"/>
</dbReference>
<evidence type="ECO:0000256" key="8">
    <source>
        <dbReference type="ARBA" id="ARBA00032931"/>
    </source>
</evidence>
<sequence length="100" mass="10888">VKGLAHITGGGLLENIPRILPGGCSVEIDTGSWRVPALFDLLQERGGVERAEMFRVFNMGVGMIFIIPEGEAPRLEACDLRWKPFRIGAVVEGGKEVVLK</sequence>
<comment type="caution">
    <text evidence="11">The sequence shown here is derived from an EMBL/GenBank/DDBJ whole genome shotgun (WGS) entry which is preliminary data.</text>
</comment>
<name>A0A7V2AUW7_UNCEI</name>
<dbReference type="SUPFAM" id="SSF56042">
    <property type="entry name" value="PurM C-terminal domain-like"/>
    <property type="match status" value="1"/>
</dbReference>
<dbReference type="GO" id="GO:0005829">
    <property type="term" value="C:cytosol"/>
    <property type="evidence" value="ECO:0007669"/>
    <property type="project" value="TreeGrafter"/>
</dbReference>
<dbReference type="AlphaFoldDB" id="A0A7V2AUW7"/>
<keyword evidence="5" id="KW-0547">Nucleotide-binding</keyword>
<dbReference type="GO" id="GO:0005524">
    <property type="term" value="F:ATP binding"/>
    <property type="evidence" value="ECO:0007669"/>
    <property type="project" value="UniProtKB-KW"/>
</dbReference>
<dbReference type="GO" id="GO:0004641">
    <property type="term" value="F:phosphoribosylformylglycinamidine cyclo-ligase activity"/>
    <property type="evidence" value="ECO:0007669"/>
    <property type="project" value="UniProtKB-EC"/>
</dbReference>
<evidence type="ECO:0000256" key="5">
    <source>
        <dbReference type="ARBA" id="ARBA00022741"/>
    </source>
</evidence>
<evidence type="ECO:0000256" key="1">
    <source>
        <dbReference type="ARBA" id="ARBA00004686"/>
    </source>
</evidence>
<keyword evidence="6" id="KW-0067">ATP-binding</keyword>
<dbReference type="UniPathway" id="UPA00074">
    <property type="reaction ID" value="UER00129"/>
</dbReference>
<gene>
    <name evidence="11" type="ORF">ENO08_04545</name>
</gene>
<dbReference type="InterPro" id="IPR004733">
    <property type="entry name" value="PurM_cligase"/>
</dbReference>
<evidence type="ECO:0000256" key="3">
    <source>
        <dbReference type="ARBA" id="ARBA00013047"/>
    </source>
</evidence>
<evidence type="ECO:0000256" key="7">
    <source>
        <dbReference type="ARBA" id="ARBA00031908"/>
    </source>
</evidence>
<dbReference type="GO" id="GO:0004637">
    <property type="term" value="F:phosphoribosylamine-glycine ligase activity"/>
    <property type="evidence" value="ECO:0007669"/>
    <property type="project" value="TreeGrafter"/>
</dbReference>
<evidence type="ECO:0000259" key="10">
    <source>
        <dbReference type="Pfam" id="PF02769"/>
    </source>
</evidence>
<protein>
    <recommendedName>
        <fullName evidence="3">phosphoribosylformylglycinamidine cyclo-ligase</fullName>
        <ecNumber evidence="3">6.3.3.1</ecNumber>
    </recommendedName>
    <alternativeName>
        <fullName evidence="8">AIR synthase</fullName>
    </alternativeName>
    <alternativeName>
        <fullName evidence="7">Phosphoribosyl-aminoimidazole synthetase</fullName>
    </alternativeName>
</protein>
<comment type="catalytic activity">
    <reaction evidence="9">
        <text>2-formamido-N(1)-(5-O-phospho-beta-D-ribosyl)acetamidine + ATP = 5-amino-1-(5-phospho-beta-D-ribosyl)imidazole + ADP + phosphate + H(+)</text>
        <dbReference type="Rhea" id="RHEA:23032"/>
        <dbReference type="ChEBI" id="CHEBI:15378"/>
        <dbReference type="ChEBI" id="CHEBI:30616"/>
        <dbReference type="ChEBI" id="CHEBI:43474"/>
        <dbReference type="ChEBI" id="CHEBI:137981"/>
        <dbReference type="ChEBI" id="CHEBI:147287"/>
        <dbReference type="ChEBI" id="CHEBI:456216"/>
        <dbReference type="EC" id="6.3.3.1"/>
    </reaction>
</comment>
<organism evidence="11">
    <name type="scientific">Eiseniibacteriota bacterium</name>
    <dbReference type="NCBI Taxonomy" id="2212470"/>
    <lineage>
        <taxon>Bacteria</taxon>
        <taxon>Candidatus Eiseniibacteriota</taxon>
    </lineage>
</organism>
<dbReference type="EC" id="6.3.3.1" evidence="3"/>
<dbReference type="Gene3D" id="3.90.650.10">
    <property type="entry name" value="PurM-like C-terminal domain"/>
    <property type="match status" value="1"/>
</dbReference>
<proteinExistence type="inferred from homology"/>
<reference evidence="11" key="1">
    <citation type="journal article" date="2020" name="mSystems">
        <title>Genome- and Community-Level Interaction Insights into Carbon Utilization and Element Cycling Functions of Hydrothermarchaeota in Hydrothermal Sediment.</title>
        <authorList>
            <person name="Zhou Z."/>
            <person name="Liu Y."/>
            <person name="Xu W."/>
            <person name="Pan J."/>
            <person name="Luo Z.H."/>
            <person name="Li M."/>
        </authorList>
    </citation>
    <scope>NUCLEOTIDE SEQUENCE [LARGE SCALE GENOMIC DNA]</scope>
    <source>
        <strain evidence="11">SpSt-1233</strain>
    </source>
</reference>